<name>A0AAW0EUT9_9TRYP</name>
<dbReference type="Pfam" id="PF03121">
    <property type="entry name" value="Herpes_UL52"/>
    <property type="match status" value="1"/>
</dbReference>
<proteinExistence type="predicted"/>
<dbReference type="GO" id="GO:0006264">
    <property type="term" value="P:mitochondrial DNA replication"/>
    <property type="evidence" value="ECO:0007669"/>
    <property type="project" value="TreeGrafter"/>
</dbReference>
<keyword evidence="6" id="KW-1185">Reference proteome</keyword>
<dbReference type="AlphaFoldDB" id="A0AAW0EUT9"/>
<dbReference type="Proteomes" id="UP001430356">
    <property type="component" value="Unassembled WGS sequence"/>
</dbReference>
<dbReference type="GO" id="GO:0003887">
    <property type="term" value="F:DNA-directed DNA polymerase activity"/>
    <property type="evidence" value="ECO:0007669"/>
    <property type="project" value="UniProtKB-EC"/>
</dbReference>
<gene>
    <name evidence="5" type="ORF">NESM_000675400</name>
</gene>
<dbReference type="EMBL" id="JAECZO010000100">
    <property type="protein sequence ID" value="KAK7197287.1"/>
    <property type="molecule type" value="Genomic_DNA"/>
</dbReference>
<dbReference type="EC" id="2.7.7.102" evidence="3"/>
<comment type="catalytic activity">
    <reaction evidence="4">
        <text>DNA(n) + a 2'-deoxyribonucleoside 5'-triphosphate = DNA(n+1) + diphosphate</text>
        <dbReference type="Rhea" id="RHEA:22508"/>
        <dbReference type="Rhea" id="RHEA-COMP:17339"/>
        <dbReference type="Rhea" id="RHEA-COMP:17340"/>
        <dbReference type="ChEBI" id="CHEBI:33019"/>
        <dbReference type="ChEBI" id="CHEBI:61560"/>
        <dbReference type="ChEBI" id="CHEBI:173112"/>
        <dbReference type="EC" id="2.7.7.7"/>
    </reaction>
    <physiologicalReaction direction="left-to-right" evidence="4">
        <dbReference type="Rhea" id="RHEA:22509"/>
    </physiologicalReaction>
</comment>
<comment type="caution">
    <text evidence="5">The sequence shown here is derived from an EMBL/GenBank/DDBJ whole genome shotgun (WGS) entry which is preliminary data.</text>
</comment>
<dbReference type="GO" id="GO:0005634">
    <property type="term" value="C:nucleus"/>
    <property type="evidence" value="ECO:0007669"/>
    <property type="project" value="TreeGrafter"/>
</dbReference>
<evidence type="ECO:0000256" key="3">
    <source>
        <dbReference type="ARBA" id="ARBA00044768"/>
    </source>
</evidence>
<dbReference type="PANTHER" id="PTHR31399:SF0">
    <property type="entry name" value="DNA-DIRECTED PRIMASE_POLYMERASE PROTEIN"/>
    <property type="match status" value="1"/>
</dbReference>
<dbReference type="PANTHER" id="PTHR31399">
    <property type="entry name" value="DNA-DIRECTED PRIMASE / POLYMERASE PROTEIN"/>
    <property type="match status" value="1"/>
</dbReference>
<evidence type="ECO:0000256" key="4">
    <source>
        <dbReference type="ARBA" id="ARBA00047303"/>
    </source>
</evidence>
<sequence length="586" mass="64772">MLWCKATFEQQFDAEECRLFPAQQQLFDFVDAERNGNGRGDGADVDAAAAAAQDTRWLCFSIEFPSASDVARLLSRHARTPLFRQREQSHDAAGAPRKRVRDDFALLYGATPLAQQTRMFLAATVEGLRCLLSRIEARQLHLYEILRDGAPCHLYFDVERDTNHVALHHTVSVDDDDNSGSSSGCSTSSSVAEVDALVRVDEGSGSSRRTTFQCSRSRYEQLRRCACHEPEDVCGLDCCVEPDNRHTCDALLGALERFVRARYPSWLPPVDNAGAAASAFAEVLVLESAPLSGTATKFSQHYVLKLHERMFRSTSSVKVFVRDFVAHLSARAACDAPLHRALFFHGTPVWLPVYRELPRHHLRNTLPYLPRRCVVDEAVYSKNRMMRCVGSCKLGKESVLRLHRHLVRGAVVHHASDTAPSLELLLRTLIAHPTEHAAAPVSLIDLAQDADAPSTAHGVRGVAPRTMAASVPTVPDNAVLGMEVAELASRLEAAYSRVACCACTVAARPHSVHGQFLAFAVRGTRYCQNVGREHKSNNVYLVVDTVRRTFVQKCFDPDCASYRSPSRPLDDVPPDAVLTTQRVPLP</sequence>
<protein>
    <recommendedName>
        <fullName evidence="1">DNA-directed primase/polymerase protein</fullName>
        <ecNumber evidence="3">2.7.7.102</ecNumber>
    </recommendedName>
</protein>
<evidence type="ECO:0000313" key="6">
    <source>
        <dbReference type="Proteomes" id="UP001430356"/>
    </source>
</evidence>
<accession>A0AAW0EUT9</accession>
<dbReference type="GO" id="GO:0009411">
    <property type="term" value="P:response to UV"/>
    <property type="evidence" value="ECO:0007669"/>
    <property type="project" value="TreeGrafter"/>
</dbReference>
<dbReference type="GO" id="GO:0042276">
    <property type="term" value="P:error-prone translesion synthesis"/>
    <property type="evidence" value="ECO:0007669"/>
    <property type="project" value="InterPro"/>
</dbReference>
<comment type="catalytic activity">
    <reaction evidence="2">
        <text>ssDNA + n NTP = ssDNA/pppN(pN)n-1 hybrid + (n-1) diphosphate.</text>
        <dbReference type="EC" id="2.7.7.102"/>
    </reaction>
</comment>
<dbReference type="InterPro" id="IPR044917">
    <property type="entry name" value="PRIMPOL"/>
</dbReference>
<evidence type="ECO:0000256" key="2">
    <source>
        <dbReference type="ARBA" id="ARBA00044677"/>
    </source>
</evidence>
<dbReference type="GO" id="GO:0031297">
    <property type="term" value="P:replication fork processing"/>
    <property type="evidence" value="ECO:0007669"/>
    <property type="project" value="TreeGrafter"/>
</dbReference>
<dbReference type="GO" id="GO:0005759">
    <property type="term" value="C:mitochondrial matrix"/>
    <property type="evidence" value="ECO:0007669"/>
    <property type="project" value="TreeGrafter"/>
</dbReference>
<evidence type="ECO:0000256" key="1">
    <source>
        <dbReference type="ARBA" id="ARBA00026139"/>
    </source>
</evidence>
<evidence type="ECO:0000313" key="5">
    <source>
        <dbReference type="EMBL" id="KAK7197287.1"/>
    </source>
</evidence>
<dbReference type="GO" id="GO:0003682">
    <property type="term" value="F:chromatin binding"/>
    <property type="evidence" value="ECO:0007669"/>
    <property type="project" value="TreeGrafter"/>
</dbReference>
<organism evidence="5 6">
    <name type="scientific">Novymonas esmeraldas</name>
    <dbReference type="NCBI Taxonomy" id="1808958"/>
    <lineage>
        <taxon>Eukaryota</taxon>
        <taxon>Discoba</taxon>
        <taxon>Euglenozoa</taxon>
        <taxon>Kinetoplastea</taxon>
        <taxon>Metakinetoplastina</taxon>
        <taxon>Trypanosomatida</taxon>
        <taxon>Trypanosomatidae</taxon>
        <taxon>Novymonas</taxon>
    </lineage>
</organism>
<reference evidence="5 6" key="1">
    <citation type="journal article" date="2021" name="MBio">
        <title>A New Model Trypanosomatid, Novymonas esmeraldas: Genomic Perception of Its 'Candidatus Pandoraea novymonadis' Endosymbiont.</title>
        <authorList>
            <person name="Zakharova A."/>
            <person name="Saura A."/>
            <person name="Butenko A."/>
            <person name="Podesvova L."/>
            <person name="Warmusova S."/>
            <person name="Kostygov A.Y."/>
            <person name="Nenarokova A."/>
            <person name="Lukes J."/>
            <person name="Opperdoes F.R."/>
            <person name="Yurchenko V."/>
        </authorList>
    </citation>
    <scope>NUCLEOTIDE SEQUENCE [LARGE SCALE GENOMIC DNA]</scope>
    <source>
        <strain evidence="5 6">E262AT.01</strain>
    </source>
</reference>